<dbReference type="STRING" id="571438.SAMN05192586_10726"/>
<proteinExistence type="predicted"/>
<evidence type="ECO:0000313" key="2">
    <source>
        <dbReference type="Proteomes" id="UP000199355"/>
    </source>
</evidence>
<sequence length="96" mass="10347">MSAPLHLLKYVRSFMDGRVRIRHPALQHEHVAGIAKSGMEAVPGVHAVECNPLSGSLLIHYDSAALPRERLFALGEAWALYLDAVLAGKPATPPQG</sequence>
<evidence type="ECO:0000313" key="1">
    <source>
        <dbReference type="EMBL" id="SDF52833.1"/>
    </source>
</evidence>
<protein>
    <recommendedName>
        <fullName evidence="3">Cation transporter</fullName>
    </recommendedName>
</protein>
<keyword evidence="2" id="KW-1185">Reference proteome</keyword>
<dbReference type="EMBL" id="FNBX01000007">
    <property type="protein sequence ID" value="SDF52833.1"/>
    <property type="molecule type" value="Genomic_DNA"/>
</dbReference>
<dbReference type="AlphaFoldDB" id="A0A1G7LTR0"/>
<evidence type="ECO:0008006" key="3">
    <source>
        <dbReference type="Google" id="ProtNLM"/>
    </source>
</evidence>
<organism evidence="1 2">
    <name type="scientific">Desulfovibrio legallii</name>
    <dbReference type="NCBI Taxonomy" id="571438"/>
    <lineage>
        <taxon>Bacteria</taxon>
        <taxon>Pseudomonadati</taxon>
        <taxon>Thermodesulfobacteriota</taxon>
        <taxon>Desulfovibrionia</taxon>
        <taxon>Desulfovibrionales</taxon>
        <taxon>Desulfovibrionaceae</taxon>
        <taxon>Desulfovibrio</taxon>
    </lineage>
</organism>
<dbReference type="RefSeq" id="WP_257243147.1">
    <property type="nucleotide sequence ID" value="NZ_FNBX01000007.1"/>
</dbReference>
<dbReference type="Pfam" id="PF19991">
    <property type="entry name" value="HMA_2"/>
    <property type="match status" value="1"/>
</dbReference>
<name>A0A1G7LTR0_9BACT</name>
<dbReference type="Proteomes" id="UP000199355">
    <property type="component" value="Unassembled WGS sequence"/>
</dbReference>
<accession>A0A1G7LTR0</accession>
<gene>
    <name evidence="1" type="ORF">SAMN05192586_10726</name>
</gene>
<reference evidence="2" key="1">
    <citation type="submission" date="2016-10" db="EMBL/GenBank/DDBJ databases">
        <authorList>
            <person name="Varghese N."/>
            <person name="Submissions S."/>
        </authorList>
    </citation>
    <scope>NUCLEOTIDE SEQUENCE [LARGE SCALE GENOMIC DNA]</scope>
    <source>
        <strain evidence="2">KHC7</strain>
    </source>
</reference>